<gene>
    <name evidence="1" type="ORF">LOAG_01000</name>
</gene>
<dbReference type="CTD" id="9938369"/>
<evidence type="ECO:0000313" key="1">
    <source>
        <dbReference type="EMBL" id="EFO27489.1"/>
    </source>
</evidence>
<dbReference type="OrthoDB" id="431034at2759"/>
<accession>A0A1S0U9W4</accession>
<protein>
    <recommendedName>
        <fullName evidence="2">CUB domain-containing protein</fullName>
    </recommendedName>
</protein>
<dbReference type="InParanoid" id="A0A1S0U9W4"/>
<evidence type="ECO:0008006" key="2">
    <source>
        <dbReference type="Google" id="ProtNLM"/>
    </source>
</evidence>
<reference evidence="1" key="1">
    <citation type="submission" date="2012-04" db="EMBL/GenBank/DDBJ databases">
        <title>The Genome Sequence of Loa loa.</title>
        <authorList>
            <consortium name="The Broad Institute Genome Sequencing Platform"/>
            <consortium name="Broad Institute Genome Sequencing Center for Infectious Disease"/>
            <person name="Nutman T.B."/>
            <person name="Fink D.L."/>
            <person name="Russ C."/>
            <person name="Young S."/>
            <person name="Zeng Q."/>
            <person name="Gargeya S."/>
            <person name="Alvarado L."/>
            <person name="Berlin A."/>
            <person name="Chapman S.B."/>
            <person name="Chen Z."/>
            <person name="Freedman E."/>
            <person name="Gellesch M."/>
            <person name="Goldberg J."/>
            <person name="Griggs A."/>
            <person name="Gujja S."/>
            <person name="Heilman E.R."/>
            <person name="Heiman D."/>
            <person name="Howarth C."/>
            <person name="Mehta T."/>
            <person name="Neiman D."/>
            <person name="Pearson M."/>
            <person name="Roberts A."/>
            <person name="Saif S."/>
            <person name="Shea T."/>
            <person name="Shenoy N."/>
            <person name="Sisk P."/>
            <person name="Stolte C."/>
            <person name="Sykes S."/>
            <person name="White J."/>
            <person name="Yandava C."/>
            <person name="Haas B."/>
            <person name="Henn M.R."/>
            <person name="Nusbaum C."/>
            <person name="Birren B."/>
        </authorList>
    </citation>
    <scope>NUCLEOTIDE SEQUENCE [LARGE SCALE GENOMIC DNA]</scope>
</reference>
<dbReference type="EMBL" id="JH712086">
    <property type="protein sequence ID" value="EFO27489.1"/>
    <property type="molecule type" value="Genomic_DNA"/>
</dbReference>
<dbReference type="KEGG" id="loa:LOAG_01000"/>
<dbReference type="GeneID" id="9938369"/>
<sequence length="73" mass="8374">MNRTPKCGGDLLANYDYQNITIIGLHGSIHCVWRIRSKARVLVYIDELRLPCKETCTSYLELKFKADMIPTGE</sequence>
<dbReference type="AlphaFoldDB" id="A0A1S0U9W4"/>
<organism evidence="1">
    <name type="scientific">Loa loa</name>
    <name type="common">Eye worm</name>
    <name type="synonym">Filaria loa</name>
    <dbReference type="NCBI Taxonomy" id="7209"/>
    <lineage>
        <taxon>Eukaryota</taxon>
        <taxon>Metazoa</taxon>
        <taxon>Ecdysozoa</taxon>
        <taxon>Nematoda</taxon>
        <taxon>Chromadorea</taxon>
        <taxon>Rhabditida</taxon>
        <taxon>Spirurina</taxon>
        <taxon>Spiruromorpha</taxon>
        <taxon>Filarioidea</taxon>
        <taxon>Onchocercidae</taxon>
        <taxon>Loa</taxon>
    </lineage>
</organism>
<proteinExistence type="predicted"/>
<name>A0A1S0U9W4_LOALO</name>
<dbReference type="RefSeq" id="XP_003136588.1">
    <property type="nucleotide sequence ID" value="XM_003136540.1"/>
</dbReference>